<accession>A0A326UEN9</accession>
<dbReference type="RefSeq" id="WP_170142672.1">
    <property type="nucleotide sequence ID" value="NZ_BIFX01000001.1"/>
</dbReference>
<organism evidence="1 2">
    <name type="scientific">Thermosporothrix hazakensis</name>
    <dbReference type="NCBI Taxonomy" id="644383"/>
    <lineage>
        <taxon>Bacteria</taxon>
        <taxon>Bacillati</taxon>
        <taxon>Chloroflexota</taxon>
        <taxon>Ktedonobacteria</taxon>
        <taxon>Ktedonobacterales</taxon>
        <taxon>Thermosporotrichaceae</taxon>
        <taxon>Thermosporothrix</taxon>
    </lineage>
</organism>
<reference evidence="1 2" key="1">
    <citation type="submission" date="2018-06" db="EMBL/GenBank/DDBJ databases">
        <title>Genomic Encyclopedia of Archaeal and Bacterial Type Strains, Phase II (KMG-II): from individual species to whole genera.</title>
        <authorList>
            <person name="Goeker M."/>
        </authorList>
    </citation>
    <scope>NUCLEOTIDE SEQUENCE [LARGE SCALE GENOMIC DNA]</scope>
    <source>
        <strain evidence="1 2">ATCC BAA-1881</strain>
    </source>
</reference>
<gene>
    <name evidence="1" type="ORF">EI42_03249</name>
</gene>
<name>A0A326UEN9_THEHA</name>
<proteinExistence type="predicted"/>
<protein>
    <submittedName>
        <fullName evidence="1">Uncharacterized protein</fullName>
    </submittedName>
</protein>
<sequence length="46" mass="5420">MQRRLFPAFTLSPWITQQYRTLLHMNPLYALDDPPSLFPIPSSFPD</sequence>
<dbReference type="Proteomes" id="UP000248806">
    <property type="component" value="Unassembled WGS sequence"/>
</dbReference>
<comment type="caution">
    <text evidence="1">The sequence shown here is derived from an EMBL/GenBank/DDBJ whole genome shotgun (WGS) entry which is preliminary data.</text>
</comment>
<dbReference type="EMBL" id="QKUF01000010">
    <property type="protein sequence ID" value="PZW28495.1"/>
    <property type="molecule type" value="Genomic_DNA"/>
</dbReference>
<evidence type="ECO:0000313" key="1">
    <source>
        <dbReference type="EMBL" id="PZW28495.1"/>
    </source>
</evidence>
<evidence type="ECO:0000313" key="2">
    <source>
        <dbReference type="Proteomes" id="UP000248806"/>
    </source>
</evidence>
<keyword evidence="2" id="KW-1185">Reference proteome</keyword>
<dbReference type="AlphaFoldDB" id="A0A326UEN9"/>